<dbReference type="Gene3D" id="2.30.30.40">
    <property type="entry name" value="SH3 Domains"/>
    <property type="match status" value="1"/>
</dbReference>
<evidence type="ECO:0000259" key="3">
    <source>
        <dbReference type="Pfam" id="PF08486"/>
    </source>
</evidence>
<dbReference type="InterPro" id="IPR013486">
    <property type="entry name" value="SpoIID/LytB"/>
</dbReference>
<feature type="signal peptide" evidence="1">
    <location>
        <begin position="1"/>
        <end position="29"/>
    </location>
</feature>
<accession>W0FPU0</accession>
<protein>
    <submittedName>
        <fullName evidence="4">SpoIID/LytB domain protein</fullName>
    </submittedName>
</protein>
<dbReference type="Pfam" id="PF08486">
    <property type="entry name" value="SpoIID"/>
    <property type="match status" value="1"/>
</dbReference>
<dbReference type="GO" id="GO:0030435">
    <property type="term" value="P:sporulation resulting in formation of a cellular spore"/>
    <property type="evidence" value="ECO:0007669"/>
    <property type="project" value="InterPro"/>
</dbReference>
<dbReference type="EMBL" id="KC246815">
    <property type="protein sequence ID" value="AHF25025.1"/>
    <property type="molecule type" value="Genomic_DNA"/>
</dbReference>
<keyword evidence="1" id="KW-0732">Signal</keyword>
<feature type="domain" description="SH3b" evidence="2">
    <location>
        <begin position="528"/>
        <end position="575"/>
    </location>
</feature>
<feature type="chain" id="PRO_5004788830" evidence="1">
    <location>
        <begin position="30"/>
        <end position="584"/>
    </location>
</feature>
<dbReference type="NCBIfam" id="TIGR02669">
    <property type="entry name" value="SpoIID_LytB"/>
    <property type="match status" value="1"/>
</dbReference>
<dbReference type="InterPro" id="IPR013693">
    <property type="entry name" value="SpoIID/LytB_N"/>
</dbReference>
<evidence type="ECO:0000256" key="1">
    <source>
        <dbReference type="SAM" id="SignalP"/>
    </source>
</evidence>
<sequence>MKKIQLCRVLRTVLLLLLCLAMLAPAAFAAKESPSPSGIRVCLRRLNLTDAVWMTLEGRYLVRCADGTELLLPASAGVTVLLRDGRLILFSEGVSLSAGKKLTLLRRQEDGTKPGIRFNLQQGFYPGDLSLSVKDGAIQAVMTLPLETYLQGVVPYEMSDSFPVEALKVQAICARTYALSKLNPDADWDVVDTTNDQVFKGLRPEYKNTALAVTGTDGLVLTYRNKLITAWYSASNGGQTELPQHVWGGNDIPACFEMTDDPWDAENPDSLTRSAVLKKDGSNLSPAFLRLLREALKSEPEMKDFDLEDGSPFRVDVIRSMLLTTPRYEEPSRLMTKLQISFSCSAALKVGHTRPEEDGGELDIRDLLGDEPAPTPTAAPAAEIGEPVPIPAGTFDVTLNLFPGVLNALALSISGAGNEIVTLREDDSAFTLTSGRYGHGVGMSQRGAQYQASKDGRGFEEILSFYYPGAVLKQYSGETAPLPTPDPALAVTPGPAPTATPRPTLMPVTEELPEGAWLASVENIDDDSSLNLRTEPSPAAEILMRLFRHQKLIVLENAEVDGWVKVKTDAVEGYVMLSFLQEVK</sequence>
<dbReference type="Pfam" id="PF08239">
    <property type="entry name" value="SH3_3"/>
    <property type="match status" value="1"/>
</dbReference>
<feature type="domain" description="Sporulation stage II protein D amidase enhancer LytB N-terminal" evidence="3">
    <location>
        <begin position="135"/>
        <end position="223"/>
    </location>
</feature>
<organism evidence="4">
    <name type="scientific">uncultured bacterium Contig14</name>
    <dbReference type="NCBI Taxonomy" id="1393423"/>
    <lineage>
        <taxon>Bacteria</taxon>
        <taxon>environmental samples</taxon>
    </lineage>
</organism>
<proteinExistence type="predicted"/>
<evidence type="ECO:0000259" key="2">
    <source>
        <dbReference type="Pfam" id="PF08239"/>
    </source>
</evidence>
<reference evidence="4" key="1">
    <citation type="journal article" date="2013" name="PLoS ONE">
        <title>Metagenomic insights into the carbohydrate-active enzymes carried by the microorganisms adhering to solid digesta in the rumen of cows.</title>
        <authorList>
            <person name="Wang L."/>
            <person name="Hatem A."/>
            <person name="Catalyurek U.V."/>
            <person name="Morrison M."/>
            <person name="Yu Z."/>
        </authorList>
    </citation>
    <scope>NUCLEOTIDE SEQUENCE</scope>
</reference>
<dbReference type="InterPro" id="IPR003646">
    <property type="entry name" value="SH3-like_bac-type"/>
</dbReference>
<dbReference type="AlphaFoldDB" id="W0FPU0"/>
<name>W0FPU0_9BACT</name>
<evidence type="ECO:0000313" key="4">
    <source>
        <dbReference type="EMBL" id="AHF25025.1"/>
    </source>
</evidence>